<feature type="compositionally biased region" description="Basic and acidic residues" evidence="4">
    <location>
        <begin position="107"/>
        <end position="144"/>
    </location>
</feature>
<keyword evidence="7" id="KW-0648">Protein biosynthesis</keyword>
<dbReference type="InParanoid" id="A0A6J0BUF6"/>
<comment type="subcellular location">
    <subcellularLocation>
        <location evidence="1 3">Nucleus</location>
    </subcellularLocation>
</comment>
<dbReference type="FunCoup" id="A0A6J0BUF6">
    <property type="interactions" value="1946"/>
</dbReference>
<feature type="compositionally biased region" description="Basic and acidic residues" evidence="4">
    <location>
        <begin position="153"/>
        <end position="163"/>
    </location>
</feature>
<evidence type="ECO:0000256" key="2">
    <source>
        <dbReference type="ARBA" id="ARBA00023242"/>
    </source>
</evidence>
<dbReference type="GO" id="GO:0006368">
    <property type="term" value="P:transcription elongation by RNA polymerase II"/>
    <property type="evidence" value="ECO:0007669"/>
    <property type="project" value="InterPro"/>
</dbReference>
<dbReference type="Pfam" id="PF06881">
    <property type="entry name" value="Elongin_A"/>
    <property type="match status" value="1"/>
</dbReference>
<dbReference type="CTD" id="6924"/>
<dbReference type="InterPro" id="IPR017923">
    <property type="entry name" value="TFIIS_N"/>
</dbReference>
<dbReference type="GO" id="GO:0070449">
    <property type="term" value="C:elongin complex"/>
    <property type="evidence" value="ECO:0007669"/>
    <property type="project" value="InterPro"/>
</dbReference>
<dbReference type="SMART" id="SM00509">
    <property type="entry name" value="TFS2N"/>
    <property type="match status" value="1"/>
</dbReference>
<feature type="region of interest" description="Disordered" evidence="4">
    <location>
        <begin position="75"/>
        <end position="482"/>
    </location>
</feature>
<dbReference type="Proteomes" id="UP000829291">
    <property type="component" value="Chromosome 4"/>
</dbReference>
<evidence type="ECO:0000256" key="3">
    <source>
        <dbReference type="PROSITE-ProRule" id="PRU00649"/>
    </source>
</evidence>
<feature type="domain" description="TFIIS N-terminal" evidence="5">
    <location>
        <begin position="1"/>
        <end position="78"/>
    </location>
</feature>
<dbReference type="GO" id="GO:0003746">
    <property type="term" value="F:translation elongation factor activity"/>
    <property type="evidence" value="ECO:0007669"/>
    <property type="project" value="UniProtKB-KW"/>
</dbReference>
<feature type="compositionally biased region" description="Polar residues" evidence="4">
    <location>
        <begin position="509"/>
        <end position="532"/>
    </location>
</feature>
<dbReference type="PANTHER" id="PTHR15141">
    <property type="entry name" value="TRANSCRIPTION ELONGATION FACTOR B POLYPEPTIDE 3"/>
    <property type="match status" value="1"/>
</dbReference>
<feature type="compositionally biased region" description="Basic and acidic residues" evidence="4">
    <location>
        <begin position="173"/>
        <end position="280"/>
    </location>
</feature>
<dbReference type="AlphaFoldDB" id="A0A6J0BUF6"/>
<feature type="compositionally biased region" description="Basic and acidic residues" evidence="4">
    <location>
        <begin position="428"/>
        <end position="468"/>
    </location>
</feature>
<evidence type="ECO:0000259" key="5">
    <source>
        <dbReference type="PROSITE" id="PS51319"/>
    </source>
</evidence>
<dbReference type="SUPFAM" id="SSF47676">
    <property type="entry name" value="Conserved domain common to transcription factors TFIIS, elongin A, CRSP70"/>
    <property type="match status" value="1"/>
</dbReference>
<gene>
    <name evidence="7" type="primary">LOC107222977</name>
</gene>
<name>A0A6J0BUF6_NEOLC</name>
<dbReference type="InterPro" id="IPR003617">
    <property type="entry name" value="TFIIS/CRSP70_N_sub"/>
</dbReference>
<proteinExistence type="predicted"/>
<reference evidence="7" key="1">
    <citation type="submission" date="2025-08" db="UniProtKB">
        <authorList>
            <consortium name="RefSeq"/>
        </authorList>
    </citation>
    <scope>IDENTIFICATION</scope>
    <source>
        <tissue evidence="7">Thorax and Abdomen</tissue>
    </source>
</reference>
<feature type="compositionally biased region" description="Basic and acidic residues" evidence="4">
    <location>
        <begin position="338"/>
        <end position="416"/>
    </location>
</feature>
<dbReference type="OrthoDB" id="21513at2759"/>
<keyword evidence="2 3" id="KW-0539">Nucleus</keyword>
<protein>
    <submittedName>
        <fullName evidence="7">Transcription elongation factor B polypeptide 3</fullName>
    </submittedName>
</protein>
<accession>A0A6J0BUF6</accession>
<feature type="compositionally biased region" description="Polar residues" evidence="4">
    <location>
        <begin position="539"/>
        <end position="554"/>
    </location>
</feature>
<dbReference type="InterPro" id="IPR010684">
    <property type="entry name" value="RNA_pol_II_trans_fac_SIII_A"/>
</dbReference>
<organism evidence="7">
    <name type="scientific">Neodiprion lecontei</name>
    <name type="common">Redheaded pine sawfly</name>
    <dbReference type="NCBI Taxonomy" id="441921"/>
    <lineage>
        <taxon>Eukaryota</taxon>
        <taxon>Metazoa</taxon>
        <taxon>Ecdysozoa</taxon>
        <taxon>Arthropoda</taxon>
        <taxon>Hexapoda</taxon>
        <taxon>Insecta</taxon>
        <taxon>Pterygota</taxon>
        <taxon>Neoptera</taxon>
        <taxon>Endopterygota</taxon>
        <taxon>Hymenoptera</taxon>
        <taxon>Tenthredinoidea</taxon>
        <taxon>Diprionidae</taxon>
        <taxon>Diprioninae</taxon>
        <taxon>Neodiprion</taxon>
    </lineage>
</organism>
<dbReference type="GeneID" id="107222977"/>
<dbReference type="Gene3D" id="1.20.930.10">
    <property type="entry name" value="Conserved domain common to transcription factors TFIIS, elongin A, CRSP70"/>
    <property type="match status" value="1"/>
</dbReference>
<feature type="region of interest" description="Disordered" evidence="4">
    <location>
        <begin position="502"/>
        <end position="556"/>
    </location>
</feature>
<evidence type="ECO:0000256" key="1">
    <source>
        <dbReference type="ARBA" id="ARBA00004123"/>
    </source>
</evidence>
<dbReference type="InterPro" id="IPR051870">
    <property type="entry name" value="Elongin-A_domain"/>
</dbReference>
<feature type="compositionally biased region" description="Low complexity" evidence="4">
    <location>
        <begin position="417"/>
        <end position="427"/>
    </location>
</feature>
<keyword evidence="7" id="KW-0251">Elongation factor</keyword>
<evidence type="ECO:0000313" key="6">
    <source>
        <dbReference type="Proteomes" id="UP000829291"/>
    </source>
</evidence>
<dbReference type="KEGG" id="nlo:107222977"/>
<dbReference type="PANTHER" id="PTHR15141:SF76">
    <property type="entry name" value="TRANSCRIPTION ELONGATION FACTOR B POLYPEPTIDE 3"/>
    <property type="match status" value="1"/>
</dbReference>
<evidence type="ECO:0000256" key="4">
    <source>
        <dbReference type="SAM" id="MobiDB-lite"/>
    </source>
</evidence>
<sequence>MSVAEIIQHYQRSIEKCSGNEERMLYCIGKLYRLPVTVQHLQETGVGRTVNGLRKYVGDVGDAAKALVAKWKTMVADEESSDGEGATDDEANISEPPDDYGNNSHSRKNDKDSSDDRDDNRKESRSGNQQLKEKRGIKPSKNETVKNNLKICSADKSKSKDSYSSKSNSGSGSEKDRHSKTELDKLELIAESKVEKEDRREVKCHSKSDKKSKSDRSSRDHKHDSRRDEKSKSKDKDGSKVTDDLKRDSSKVSSSKSRDVKKSDGNHRKRKLDSYNEKESSKKRKHSESDSEEENEQLATNCEDERKKILKALSSESESEEEISNIQIKVEPPSPPSQKKDNDHRNEEVRGENKSMKEKLESRNLNKSKGSETGERTKRDEEKGKRRSSKLEDKTEHRKSEKRKDDGHHLNRESSKSKINSGVSSSNDKIKDKDKDKEKEKHREKKENKTHSDLKDAKASSNFKEPKEKKKVKKEMNGDEGIDCNSGASFAEALGMCAFPSATSRKRNSSPNLSSSKTIKTEPGTSSTSHSRSPVRITNEVSSSNDNSPPTLLSPNVKLEPLSVDLASTLPEISPNYKPLPYVNPLQRKQEEDRVLNNVIYAKSQRTKVYSGNKSGCNNVPTLYDMCIRILIENIEALEFTGGVPYDIIKPVLERATPDQLFSLEHYNPYLIEDTDTLWQYHCNREFRSKQREEMETWREMYMRCLDEREAKLKALTANIKQSIDKSLPVRQTKLAYVDNVVKPPRNVLRKQAKYGTAKDTTTSTSDLKNKLISGSGAPTNISVPAPPMARSRISSSSVVKKPKAPLMAKALQLIKGRYKR</sequence>
<dbReference type="Pfam" id="PF08711">
    <property type="entry name" value="Med26"/>
    <property type="match status" value="1"/>
</dbReference>
<feature type="compositionally biased region" description="Acidic residues" evidence="4">
    <location>
        <begin position="76"/>
        <end position="98"/>
    </location>
</feature>
<keyword evidence="6" id="KW-1185">Reference proteome</keyword>
<feature type="region of interest" description="Disordered" evidence="4">
    <location>
        <begin position="755"/>
        <end position="790"/>
    </location>
</feature>
<dbReference type="Gene3D" id="6.10.250.3180">
    <property type="match status" value="1"/>
</dbReference>
<evidence type="ECO:0000313" key="7">
    <source>
        <dbReference type="RefSeq" id="XP_015518019.1"/>
    </source>
</evidence>
<dbReference type="InterPro" id="IPR035441">
    <property type="entry name" value="TFIIS/LEDGF_dom_sf"/>
</dbReference>
<dbReference type="RefSeq" id="XP_015518019.1">
    <property type="nucleotide sequence ID" value="XM_015662533.2"/>
</dbReference>
<dbReference type="PROSITE" id="PS51319">
    <property type="entry name" value="TFIIS_N"/>
    <property type="match status" value="1"/>
</dbReference>